<dbReference type="eggNOG" id="ENOG502S0D9">
    <property type="taxonomic scope" value="Eukaryota"/>
</dbReference>
<dbReference type="PROSITE" id="PS51294">
    <property type="entry name" value="HTH_MYB"/>
    <property type="match status" value="1"/>
</dbReference>
<dbReference type="EMBL" id="DS995705">
    <property type="protein sequence ID" value="EEQ32483.1"/>
    <property type="molecule type" value="Genomic_DNA"/>
</dbReference>
<dbReference type="SUPFAM" id="SSF46689">
    <property type="entry name" value="Homeodomain-like"/>
    <property type="match status" value="1"/>
</dbReference>
<dbReference type="GO" id="GO:0005634">
    <property type="term" value="C:nucleus"/>
    <property type="evidence" value="ECO:0007669"/>
    <property type="project" value="TreeGrafter"/>
</dbReference>
<dbReference type="PANTHER" id="PTHR45614">
    <property type="entry name" value="MYB PROTEIN-RELATED"/>
    <property type="match status" value="1"/>
</dbReference>
<feature type="region of interest" description="Disordered" evidence="1">
    <location>
        <begin position="83"/>
        <end position="114"/>
    </location>
</feature>
<dbReference type="InterPro" id="IPR050560">
    <property type="entry name" value="MYB_TF"/>
</dbReference>
<dbReference type="STRING" id="554155.C5FRI0"/>
<dbReference type="VEuPathDB" id="FungiDB:MCYG_05302"/>
<proteinExistence type="predicted"/>
<feature type="domain" description="HTH myb-type" evidence="3">
    <location>
        <begin position="108"/>
        <end position="161"/>
    </location>
</feature>
<dbReference type="InterPro" id="IPR009057">
    <property type="entry name" value="Homeodomain-like_sf"/>
</dbReference>
<dbReference type="OrthoDB" id="2350934at2759"/>
<feature type="domain" description="Myb-like" evidence="2">
    <location>
        <begin position="108"/>
        <end position="157"/>
    </location>
</feature>
<dbReference type="SMART" id="SM00717">
    <property type="entry name" value="SANT"/>
    <property type="match status" value="1"/>
</dbReference>
<gene>
    <name evidence="4" type="ORF">MCYG_05302</name>
</gene>
<dbReference type="CDD" id="cd00167">
    <property type="entry name" value="SANT"/>
    <property type="match status" value="1"/>
</dbReference>
<dbReference type="InterPro" id="IPR017930">
    <property type="entry name" value="Myb_dom"/>
</dbReference>
<evidence type="ECO:0000259" key="2">
    <source>
        <dbReference type="PROSITE" id="PS50090"/>
    </source>
</evidence>
<dbReference type="Pfam" id="PF00249">
    <property type="entry name" value="Myb_DNA-binding"/>
    <property type="match status" value="1"/>
</dbReference>
<dbReference type="PANTHER" id="PTHR45614:SF51">
    <property type="entry name" value="MYB-LIKE DNA-BINDING PROTEIN BAS1"/>
    <property type="match status" value="1"/>
</dbReference>
<evidence type="ECO:0000256" key="1">
    <source>
        <dbReference type="SAM" id="MobiDB-lite"/>
    </source>
</evidence>
<dbReference type="AlphaFoldDB" id="C5FRI0"/>
<dbReference type="GeneID" id="9228559"/>
<dbReference type="OMA" id="LRIVPYI"/>
<feature type="region of interest" description="Disordered" evidence="1">
    <location>
        <begin position="220"/>
        <end position="250"/>
    </location>
</feature>
<evidence type="ECO:0000313" key="5">
    <source>
        <dbReference type="Proteomes" id="UP000002035"/>
    </source>
</evidence>
<feature type="compositionally biased region" description="Low complexity" evidence="1">
    <location>
        <begin position="83"/>
        <end position="93"/>
    </location>
</feature>
<feature type="region of interest" description="Disordered" evidence="1">
    <location>
        <begin position="267"/>
        <end position="303"/>
    </location>
</feature>
<protein>
    <submittedName>
        <fullName evidence="4">MYB DNA-binding domain-containing protein</fullName>
    </submittedName>
</protein>
<accession>C5FRI0</accession>
<dbReference type="Gene3D" id="1.10.10.60">
    <property type="entry name" value="Homeodomain-like"/>
    <property type="match status" value="1"/>
</dbReference>
<dbReference type="PROSITE" id="PS50090">
    <property type="entry name" value="MYB_LIKE"/>
    <property type="match status" value="1"/>
</dbReference>
<reference evidence="5" key="1">
    <citation type="journal article" date="2012" name="MBio">
        <title>Comparative genome analysis of Trichophyton rubrum and related dermatophytes reveals candidate genes involved in infection.</title>
        <authorList>
            <person name="Martinez D.A."/>
            <person name="Oliver B.G."/>
            <person name="Graeser Y."/>
            <person name="Goldberg J.M."/>
            <person name="Li W."/>
            <person name="Martinez-Rossi N.M."/>
            <person name="Monod M."/>
            <person name="Shelest E."/>
            <person name="Barton R.C."/>
            <person name="Birch E."/>
            <person name="Brakhage A.A."/>
            <person name="Chen Z."/>
            <person name="Gurr S.J."/>
            <person name="Heiman D."/>
            <person name="Heitman J."/>
            <person name="Kosti I."/>
            <person name="Rossi A."/>
            <person name="Saif S."/>
            <person name="Samalova M."/>
            <person name="Saunders C.W."/>
            <person name="Shea T."/>
            <person name="Summerbell R.C."/>
            <person name="Xu J."/>
            <person name="Young S."/>
            <person name="Zeng Q."/>
            <person name="Birren B.W."/>
            <person name="Cuomo C.A."/>
            <person name="White T.C."/>
        </authorList>
    </citation>
    <scope>NUCLEOTIDE SEQUENCE [LARGE SCALE GENOMIC DNA]</scope>
    <source>
        <strain evidence="5">ATCC MYA-4605 / CBS 113480</strain>
    </source>
</reference>
<dbReference type="InterPro" id="IPR001005">
    <property type="entry name" value="SANT/Myb"/>
</dbReference>
<evidence type="ECO:0000259" key="3">
    <source>
        <dbReference type="PROSITE" id="PS51294"/>
    </source>
</evidence>
<keyword evidence="5" id="KW-1185">Reference proteome</keyword>
<evidence type="ECO:0000313" key="4">
    <source>
        <dbReference type="EMBL" id="EEQ32483.1"/>
    </source>
</evidence>
<sequence length="303" mass="34298">MVLRIVPYIVTGKVDISKILGTPEDEEKNTIRIKEIITPATIPTIQTGIRKAYSEGFKSPIIEMGIPNSSVEEWTYQPAPQDQISIQQQQQQSTVPSKRGKSSPTGKDRIKKQSKWSADEDALITILRGKGMKWEDISKRLPNRSPISCRLHYQNYLERRSEWDEDKKNKLARLYERFKADMWAKIAEEMAIPWRAAEAMHWQIGERGMAQRAGVTPFTFSNVATSPPQRVRRASQPTIGATRRDYPSQVTQLPSVAELTAGIPAYATHPSAGMHTTSPPRSPPSPSTLEAYRTNPRPHERRI</sequence>
<organism evidence="4 5">
    <name type="scientific">Arthroderma otae (strain ATCC MYA-4605 / CBS 113480)</name>
    <name type="common">Microsporum canis</name>
    <dbReference type="NCBI Taxonomy" id="554155"/>
    <lineage>
        <taxon>Eukaryota</taxon>
        <taxon>Fungi</taxon>
        <taxon>Dikarya</taxon>
        <taxon>Ascomycota</taxon>
        <taxon>Pezizomycotina</taxon>
        <taxon>Eurotiomycetes</taxon>
        <taxon>Eurotiomycetidae</taxon>
        <taxon>Onygenales</taxon>
        <taxon>Arthrodermataceae</taxon>
        <taxon>Microsporum</taxon>
    </lineage>
</organism>
<dbReference type="HOGENOM" id="CLU_033832_2_0_1"/>
<dbReference type="GO" id="GO:0000981">
    <property type="term" value="F:DNA-binding transcription factor activity, RNA polymerase II-specific"/>
    <property type="evidence" value="ECO:0007669"/>
    <property type="project" value="TreeGrafter"/>
</dbReference>
<name>C5FRI0_ARTOC</name>
<dbReference type="Proteomes" id="UP000002035">
    <property type="component" value="Unassembled WGS sequence"/>
</dbReference>
<dbReference type="GO" id="GO:0000978">
    <property type="term" value="F:RNA polymerase II cis-regulatory region sequence-specific DNA binding"/>
    <property type="evidence" value="ECO:0007669"/>
    <property type="project" value="TreeGrafter"/>
</dbReference>
<dbReference type="RefSeq" id="XP_002845433.1">
    <property type="nucleotide sequence ID" value="XM_002845387.1"/>
</dbReference>
<keyword evidence="4" id="KW-0238">DNA-binding</keyword>